<proteinExistence type="predicted"/>
<dbReference type="SUPFAM" id="SSF57701">
    <property type="entry name" value="Zn2/Cys6 DNA-binding domain"/>
    <property type="match status" value="1"/>
</dbReference>
<dbReference type="PANTHER" id="PTHR31069">
    <property type="entry name" value="OLEATE-ACTIVATED TRANSCRIPTION FACTOR 1-RELATED"/>
    <property type="match status" value="1"/>
</dbReference>
<keyword evidence="4" id="KW-0539">Nucleus</keyword>
<evidence type="ECO:0000256" key="2">
    <source>
        <dbReference type="ARBA" id="ARBA00023125"/>
    </source>
</evidence>
<dbReference type="InterPro" id="IPR001138">
    <property type="entry name" value="Zn2Cys6_DnaBD"/>
</dbReference>
<evidence type="ECO:0000256" key="5">
    <source>
        <dbReference type="SAM" id="MobiDB-lite"/>
    </source>
</evidence>
<keyword evidence="1" id="KW-0805">Transcription regulation</keyword>
<feature type="compositionally biased region" description="Polar residues" evidence="5">
    <location>
        <begin position="65"/>
        <end position="74"/>
    </location>
</feature>
<feature type="region of interest" description="Disordered" evidence="5">
    <location>
        <begin position="50"/>
        <end position="84"/>
    </location>
</feature>
<dbReference type="GO" id="GO:0003677">
    <property type="term" value="F:DNA binding"/>
    <property type="evidence" value="ECO:0007669"/>
    <property type="project" value="UniProtKB-KW"/>
</dbReference>
<protein>
    <recommendedName>
        <fullName evidence="6">Zn(2)-C6 fungal-type domain-containing protein</fullName>
    </recommendedName>
</protein>
<dbReference type="Pfam" id="PF00172">
    <property type="entry name" value="Zn_clus"/>
    <property type="match status" value="1"/>
</dbReference>
<evidence type="ECO:0000256" key="3">
    <source>
        <dbReference type="ARBA" id="ARBA00023163"/>
    </source>
</evidence>
<evidence type="ECO:0000256" key="4">
    <source>
        <dbReference type="ARBA" id="ARBA00023242"/>
    </source>
</evidence>
<dbReference type="GO" id="GO:0000981">
    <property type="term" value="F:DNA-binding transcription factor activity, RNA polymerase II-specific"/>
    <property type="evidence" value="ECO:0007669"/>
    <property type="project" value="InterPro"/>
</dbReference>
<sequence length="405" mass="44387">MTPSAKSRQPRLRASCDGCFLAKVKCSKGRPMCSRCLSCGIVCNYSPSSRAGKPKPENSHGPGVSTVQNTQPMQMYSGDDAVSSLSQTAPDQVYPLENWDMPCTSGDGSMARNLSLATDMSMFGLDGNGLAQLDPITAAHPEFFPTQSPWAHTTNLTGTPNTQMPFVQSQPFVSPMQPYLDQKPSGMSLYTQTQISPNTNLNYLPSPNTTPIAPPALYQHSNGHHCECFSSCLQSLLNLHNASGHNLPLFEVLLHVNDKAVDECATIMACKTCFNQFGGDNSVMLLATIFAKIATSYRDAIRIYCGYVAPGMPEGIPNGIMSDGIYAPGSEEERQNRAERLDRAIRKLGEPFSRFRRIHQANMKPIIEDIGQTINQCRTIIEFVRNDANMFNLVTWNGTSIKDEA</sequence>
<organism evidence="7 8">
    <name type="scientific">Xylaria flabelliformis</name>
    <dbReference type="NCBI Taxonomy" id="2512241"/>
    <lineage>
        <taxon>Eukaryota</taxon>
        <taxon>Fungi</taxon>
        <taxon>Dikarya</taxon>
        <taxon>Ascomycota</taxon>
        <taxon>Pezizomycotina</taxon>
        <taxon>Sordariomycetes</taxon>
        <taxon>Xylariomycetidae</taxon>
        <taxon>Xylariales</taxon>
        <taxon>Xylariaceae</taxon>
        <taxon>Xylaria</taxon>
    </lineage>
</organism>
<name>A0A553I4S2_9PEZI</name>
<dbReference type="Gene3D" id="4.10.240.10">
    <property type="entry name" value="Zn(2)-C6 fungal-type DNA-binding domain"/>
    <property type="match status" value="1"/>
</dbReference>
<evidence type="ECO:0000256" key="1">
    <source>
        <dbReference type="ARBA" id="ARBA00023015"/>
    </source>
</evidence>
<evidence type="ECO:0000313" key="7">
    <source>
        <dbReference type="EMBL" id="TRX95191.1"/>
    </source>
</evidence>
<dbReference type="SMART" id="SM00066">
    <property type="entry name" value="GAL4"/>
    <property type="match status" value="1"/>
</dbReference>
<dbReference type="Proteomes" id="UP000319160">
    <property type="component" value="Unassembled WGS sequence"/>
</dbReference>
<accession>A0A553I4S2</accession>
<keyword evidence="2" id="KW-0238">DNA-binding</keyword>
<dbReference type="CDD" id="cd00067">
    <property type="entry name" value="GAL4"/>
    <property type="match status" value="1"/>
</dbReference>
<dbReference type="PRINTS" id="PR00755">
    <property type="entry name" value="AFLATOXINBRP"/>
</dbReference>
<dbReference type="InterPro" id="IPR050675">
    <property type="entry name" value="OAF3"/>
</dbReference>
<dbReference type="GO" id="GO:0008270">
    <property type="term" value="F:zinc ion binding"/>
    <property type="evidence" value="ECO:0007669"/>
    <property type="project" value="InterPro"/>
</dbReference>
<dbReference type="OrthoDB" id="5069333at2759"/>
<keyword evidence="8" id="KW-1185">Reference proteome</keyword>
<feature type="domain" description="Zn(2)-C6 fungal-type" evidence="6">
    <location>
        <begin position="15"/>
        <end position="45"/>
    </location>
</feature>
<dbReference type="AlphaFoldDB" id="A0A553I4S2"/>
<comment type="caution">
    <text evidence="7">The sequence shown here is derived from an EMBL/GenBank/DDBJ whole genome shotgun (WGS) entry which is preliminary data.</text>
</comment>
<keyword evidence="3" id="KW-0804">Transcription</keyword>
<dbReference type="InterPro" id="IPR036864">
    <property type="entry name" value="Zn2-C6_fun-type_DNA-bd_sf"/>
</dbReference>
<dbReference type="PANTHER" id="PTHR31069:SF31">
    <property type="entry name" value="MONODICTYPHENONE CLUSTER TRANSCRIPTION FACTOR-RELATED"/>
    <property type="match status" value="1"/>
</dbReference>
<evidence type="ECO:0000259" key="6">
    <source>
        <dbReference type="PROSITE" id="PS50048"/>
    </source>
</evidence>
<dbReference type="PROSITE" id="PS50048">
    <property type="entry name" value="ZN2_CY6_FUNGAL_2"/>
    <property type="match status" value="1"/>
</dbReference>
<dbReference type="EMBL" id="VFLP01000017">
    <property type="protein sequence ID" value="TRX95191.1"/>
    <property type="molecule type" value="Genomic_DNA"/>
</dbReference>
<reference evidence="8" key="1">
    <citation type="submission" date="2019-06" db="EMBL/GenBank/DDBJ databases">
        <title>Draft genome sequence of the griseofulvin-producing fungus Xylaria cubensis strain G536.</title>
        <authorList>
            <person name="Mead M.E."/>
            <person name="Raja H.A."/>
            <person name="Steenwyk J.L."/>
            <person name="Knowles S.L."/>
            <person name="Oberlies N.H."/>
            <person name="Rokas A."/>
        </authorList>
    </citation>
    <scope>NUCLEOTIDE SEQUENCE [LARGE SCALE GENOMIC DNA]</scope>
    <source>
        <strain evidence="8">G536</strain>
    </source>
</reference>
<evidence type="ECO:0000313" key="8">
    <source>
        <dbReference type="Proteomes" id="UP000319160"/>
    </source>
</evidence>
<gene>
    <name evidence="7" type="ORF">FHL15_003883</name>
</gene>